<keyword evidence="2" id="KW-1185">Reference proteome</keyword>
<evidence type="ECO:0000313" key="2">
    <source>
        <dbReference type="Proteomes" id="UP000628109"/>
    </source>
</evidence>
<reference evidence="2" key="1">
    <citation type="journal article" date="2019" name="Int. J. Syst. Evol. Microbiol.">
        <title>The Global Catalogue of Microorganisms (GCM) 10K type strain sequencing project: providing services to taxonomists for standard genome sequencing and annotation.</title>
        <authorList>
            <consortium name="The Broad Institute Genomics Platform"/>
            <consortium name="The Broad Institute Genome Sequencing Center for Infectious Disease"/>
            <person name="Wu L."/>
            <person name="Ma J."/>
        </authorList>
    </citation>
    <scope>NUCLEOTIDE SEQUENCE [LARGE SCALE GENOMIC DNA]</scope>
    <source>
        <strain evidence="2">CCM 7327</strain>
    </source>
</reference>
<sequence length="116" mass="12605">MVALPRRKWRCLTDDHAARPLSLSLGPVAPGTVCRRTAAPAIITHISAQWVNICSWHVRGNSGPPGRRGEIMPGDSGEGSVEYLQLTFPTGAKFIDIGVGWDNYKSAHGDNNDRAR</sequence>
<protein>
    <submittedName>
        <fullName evidence="1">Uncharacterized protein</fullName>
    </submittedName>
</protein>
<name>A0ABQ1EUH2_SPHSA</name>
<dbReference type="EMBL" id="BMDU01000003">
    <property type="protein sequence ID" value="GFZ87930.1"/>
    <property type="molecule type" value="Genomic_DNA"/>
</dbReference>
<accession>A0ABQ1EUH2</accession>
<comment type="caution">
    <text evidence="1">The sequence shown here is derived from an EMBL/GenBank/DDBJ whole genome shotgun (WGS) entry which is preliminary data.</text>
</comment>
<organism evidence="1 2">
    <name type="scientific">Sphingobium fuliginis (strain ATCC 27551)</name>
    <dbReference type="NCBI Taxonomy" id="336203"/>
    <lineage>
        <taxon>Bacteria</taxon>
        <taxon>Pseudomonadati</taxon>
        <taxon>Pseudomonadota</taxon>
        <taxon>Alphaproteobacteria</taxon>
        <taxon>Sphingomonadales</taxon>
        <taxon>Sphingomonadaceae</taxon>
        <taxon>Sphingobium</taxon>
    </lineage>
</organism>
<evidence type="ECO:0000313" key="1">
    <source>
        <dbReference type="EMBL" id="GFZ87930.1"/>
    </source>
</evidence>
<gene>
    <name evidence="1" type="ORF">GCM10019071_16870</name>
</gene>
<proteinExistence type="predicted"/>
<dbReference type="Proteomes" id="UP000628109">
    <property type="component" value="Unassembled WGS sequence"/>
</dbReference>